<dbReference type="SMART" id="SM00173">
    <property type="entry name" value="RAS"/>
    <property type="match status" value="1"/>
</dbReference>
<dbReference type="SUPFAM" id="SSF52540">
    <property type="entry name" value="P-loop containing nucleoside triphosphate hydrolases"/>
    <property type="match status" value="1"/>
</dbReference>
<evidence type="ECO:0000313" key="3">
    <source>
        <dbReference type="EMBL" id="CAK8673477.1"/>
    </source>
</evidence>
<dbReference type="CDD" id="cd00157">
    <property type="entry name" value="Rho"/>
    <property type="match status" value="1"/>
</dbReference>
<dbReference type="InterPro" id="IPR003578">
    <property type="entry name" value="Small_GTPase_Rho"/>
</dbReference>
<dbReference type="SMART" id="SM00175">
    <property type="entry name" value="RAB"/>
    <property type="match status" value="1"/>
</dbReference>
<dbReference type="PROSITE" id="PS51421">
    <property type="entry name" value="RAS"/>
    <property type="match status" value="1"/>
</dbReference>
<dbReference type="Pfam" id="PF00071">
    <property type="entry name" value="Ras"/>
    <property type="match status" value="1"/>
</dbReference>
<dbReference type="PROSITE" id="PS51419">
    <property type="entry name" value="RAB"/>
    <property type="match status" value="1"/>
</dbReference>
<proteinExistence type="predicted"/>
<sequence>MENSSPIKIVVVGDGAVGKTSLYSSYTTGKPFTAYVPTVFESRSFHATLNGIQYILNLYDTPGAEDYDRLRPLSYPGTDVVLVLFSLVNRASFENVSAKWIPELRKNCPNTIILLVGMKADLRNNPETVKQLQKAESTPIEYEEGLQLSKRIRAAKYMECSSMTNEGVHDIFAEAIKFFQKKEKNENKKCCAIS</sequence>
<keyword evidence="4" id="KW-1185">Reference proteome</keyword>
<comment type="caution">
    <text evidence="3">The sequence shown here is derived from an EMBL/GenBank/DDBJ whole genome shotgun (WGS) entry which is preliminary data.</text>
</comment>
<dbReference type="PROSITE" id="PS51420">
    <property type="entry name" value="RHO"/>
    <property type="match status" value="1"/>
</dbReference>
<dbReference type="SMART" id="SM00174">
    <property type="entry name" value="RHO"/>
    <property type="match status" value="1"/>
</dbReference>
<dbReference type="NCBIfam" id="TIGR00231">
    <property type="entry name" value="small_GTP"/>
    <property type="match status" value="1"/>
</dbReference>
<protein>
    <recommendedName>
        <fullName evidence="5">Rho GTPase</fullName>
    </recommendedName>
</protein>
<keyword evidence="2" id="KW-0342">GTP-binding</keyword>
<dbReference type="InterPro" id="IPR001806">
    <property type="entry name" value="Small_GTPase"/>
</dbReference>
<accession>A0ABP0F5F9</accession>
<keyword evidence="1" id="KW-0547">Nucleotide-binding</keyword>
<evidence type="ECO:0000256" key="1">
    <source>
        <dbReference type="ARBA" id="ARBA00022741"/>
    </source>
</evidence>
<dbReference type="InterPro" id="IPR005225">
    <property type="entry name" value="Small_GTP-bd"/>
</dbReference>
<organism evidence="3 4">
    <name type="scientific">Clavelina lepadiformis</name>
    <name type="common">Light-bulb sea squirt</name>
    <name type="synonym">Ascidia lepadiformis</name>
    <dbReference type="NCBI Taxonomy" id="159417"/>
    <lineage>
        <taxon>Eukaryota</taxon>
        <taxon>Metazoa</taxon>
        <taxon>Chordata</taxon>
        <taxon>Tunicata</taxon>
        <taxon>Ascidiacea</taxon>
        <taxon>Aplousobranchia</taxon>
        <taxon>Clavelinidae</taxon>
        <taxon>Clavelina</taxon>
    </lineage>
</organism>
<dbReference type="PRINTS" id="PR00449">
    <property type="entry name" value="RASTRNSFRMNG"/>
</dbReference>
<dbReference type="Gene3D" id="3.40.50.300">
    <property type="entry name" value="P-loop containing nucleotide triphosphate hydrolases"/>
    <property type="match status" value="1"/>
</dbReference>
<dbReference type="InterPro" id="IPR027417">
    <property type="entry name" value="P-loop_NTPase"/>
</dbReference>
<dbReference type="Proteomes" id="UP001642483">
    <property type="component" value="Unassembled WGS sequence"/>
</dbReference>
<evidence type="ECO:0008006" key="5">
    <source>
        <dbReference type="Google" id="ProtNLM"/>
    </source>
</evidence>
<evidence type="ECO:0000313" key="4">
    <source>
        <dbReference type="Proteomes" id="UP001642483"/>
    </source>
</evidence>
<dbReference type="PANTHER" id="PTHR24072">
    <property type="entry name" value="RHO FAMILY GTPASE"/>
    <property type="match status" value="1"/>
</dbReference>
<gene>
    <name evidence="3" type="ORF">CVLEPA_LOCUS3273</name>
</gene>
<evidence type="ECO:0000256" key="2">
    <source>
        <dbReference type="ARBA" id="ARBA00023134"/>
    </source>
</evidence>
<dbReference type="EMBL" id="CAWYQH010000002">
    <property type="protein sequence ID" value="CAK8673477.1"/>
    <property type="molecule type" value="Genomic_DNA"/>
</dbReference>
<reference evidence="3 4" key="1">
    <citation type="submission" date="2024-02" db="EMBL/GenBank/DDBJ databases">
        <authorList>
            <person name="Daric V."/>
            <person name="Darras S."/>
        </authorList>
    </citation>
    <scope>NUCLEOTIDE SEQUENCE [LARGE SCALE GENOMIC DNA]</scope>
</reference>
<name>A0ABP0F5F9_CLALP</name>